<gene>
    <name evidence="1" type="ORF">LDD865_1015</name>
</gene>
<dbReference type="Gene3D" id="1.10.287.800">
    <property type="entry name" value="protein ne1242"/>
    <property type="match status" value="1"/>
</dbReference>
<evidence type="ECO:0000313" key="2">
    <source>
        <dbReference type="Proteomes" id="UP001295440"/>
    </source>
</evidence>
<accession>A0AAU9R1M4</accession>
<name>A0AAU9R1M4_9LACO</name>
<evidence type="ECO:0008006" key="3">
    <source>
        <dbReference type="Google" id="ProtNLM"/>
    </source>
</evidence>
<evidence type="ECO:0000313" key="1">
    <source>
        <dbReference type="EMBL" id="CAH1706174.1"/>
    </source>
</evidence>
<reference evidence="1" key="1">
    <citation type="submission" date="2022-02" db="EMBL/GenBank/DDBJ databases">
        <authorList>
            <person name="Deutsch MARIE S."/>
        </authorList>
    </citation>
    <scope>NUCLEOTIDE SEQUENCE</scope>
    <source>
        <strain evidence="1">CIRM-BIA865</strain>
    </source>
</reference>
<organism evidence="1 2">
    <name type="scientific">Lactobacillus delbrueckii subsp. delbrueckii</name>
    <dbReference type="NCBI Taxonomy" id="83684"/>
    <lineage>
        <taxon>Bacteria</taxon>
        <taxon>Bacillati</taxon>
        <taxon>Bacillota</taxon>
        <taxon>Bacilli</taxon>
        <taxon>Lactobacillales</taxon>
        <taxon>Lactobacillaceae</taxon>
        <taxon>Lactobacillus</taxon>
    </lineage>
</organism>
<dbReference type="AlphaFoldDB" id="A0AAU9R1M4"/>
<proteinExistence type="predicted"/>
<dbReference type="Proteomes" id="UP001295440">
    <property type="component" value="Chromosome"/>
</dbReference>
<dbReference type="EMBL" id="OV915080">
    <property type="protein sequence ID" value="CAH1706174.1"/>
    <property type="molecule type" value="Genomic_DNA"/>
</dbReference>
<protein>
    <recommendedName>
        <fullName evidence="3">DUF3232 domain-containing protein</fullName>
    </recommendedName>
</protein>
<sequence length="224" mass="25889">MTHKLTETQKLDLYIRLNKLNSKIKSLSTDEEWANNRKQIGEVLYQLNLVEDPTDINEVEKANLAYIRKRTKSIIQNSGRKPMAAYFINQKALDELGNLVDEEDENFYSDFHDMLVNDMIKYATIVRDFDLKLAKAKEANDANYYREEYARLDSARRRQHDAVIANLVVANRINKSEGLEPVLDVGDGRSVHDVHRTDIGNAVISWLAETNLQDVQMQNETEKM</sequence>
<dbReference type="RefSeq" id="WP_118979977.1">
    <property type="nucleotide sequence ID" value="NZ_OV915080.1"/>
</dbReference>